<dbReference type="OrthoDB" id="10661225at2759"/>
<accession>A0A4Z2FWF4</accession>
<comment type="caution">
    <text evidence="2">The sequence shown here is derived from an EMBL/GenBank/DDBJ whole genome shotgun (WGS) entry which is preliminary data.</text>
</comment>
<proteinExistence type="predicted"/>
<dbReference type="Proteomes" id="UP000314294">
    <property type="component" value="Unassembled WGS sequence"/>
</dbReference>
<protein>
    <submittedName>
        <fullName evidence="2">Uncharacterized protein</fullName>
    </submittedName>
</protein>
<keyword evidence="3" id="KW-1185">Reference proteome</keyword>
<evidence type="ECO:0000256" key="1">
    <source>
        <dbReference type="SAM" id="MobiDB-lite"/>
    </source>
</evidence>
<organism evidence="2 3">
    <name type="scientific">Liparis tanakae</name>
    <name type="common">Tanaka's snailfish</name>
    <dbReference type="NCBI Taxonomy" id="230148"/>
    <lineage>
        <taxon>Eukaryota</taxon>
        <taxon>Metazoa</taxon>
        <taxon>Chordata</taxon>
        <taxon>Craniata</taxon>
        <taxon>Vertebrata</taxon>
        <taxon>Euteleostomi</taxon>
        <taxon>Actinopterygii</taxon>
        <taxon>Neopterygii</taxon>
        <taxon>Teleostei</taxon>
        <taxon>Neoteleostei</taxon>
        <taxon>Acanthomorphata</taxon>
        <taxon>Eupercaria</taxon>
        <taxon>Perciformes</taxon>
        <taxon>Cottioidei</taxon>
        <taxon>Cottales</taxon>
        <taxon>Liparidae</taxon>
        <taxon>Liparis</taxon>
    </lineage>
</organism>
<evidence type="ECO:0000313" key="3">
    <source>
        <dbReference type="Proteomes" id="UP000314294"/>
    </source>
</evidence>
<feature type="region of interest" description="Disordered" evidence="1">
    <location>
        <begin position="1"/>
        <end position="20"/>
    </location>
</feature>
<reference evidence="2 3" key="1">
    <citation type="submission" date="2019-03" db="EMBL/GenBank/DDBJ databases">
        <title>First draft genome of Liparis tanakae, snailfish: a comprehensive survey of snailfish specific genes.</title>
        <authorList>
            <person name="Kim W."/>
            <person name="Song I."/>
            <person name="Jeong J.-H."/>
            <person name="Kim D."/>
            <person name="Kim S."/>
            <person name="Ryu S."/>
            <person name="Song J.Y."/>
            <person name="Lee S.K."/>
        </authorList>
    </citation>
    <scope>NUCLEOTIDE SEQUENCE [LARGE SCALE GENOMIC DNA]</scope>
    <source>
        <tissue evidence="2">Muscle</tissue>
    </source>
</reference>
<gene>
    <name evidence="2" type="ORF">EYF80_044593</name>
</gene>
<name>A0A4Z2FWF4_9TELE</name>
<sequence>MSTISSVADPKTSTFRPRSSDTSVWKRRARSSPSVVCDRVFSCCMVAMAASLVCTGDLWSSPSIAKFKCSNDVDGVIVPGVQADISLSFDCDLQGAVRSISTGCPWRSNSANTKWKKLDFLRLDGGCFSK</sequence>
<dbReference type="EMBL" id="SRLO01000860">
    <property type="protein sequence ID" value="TNN45215.1"/>
    <property type="molecule type" value="Genomic_DNA"/>
</dbReference>
<dbReference type="AlphaFoldDB" id="A0A4Z2FWF4"/>
<evidence type="ECO:0000313" key="2">
    <source>
        <dbReference type="EMBL" id="TNN45215.1"/>
    </source>
</evidence>